<dbReference type="Gene3D" id="2.10.25.10">
    <property type="entry name" value="Laminin"/>
    <property type="match status" value="1"/>
</dbReference>
<evidence type="ECO:0000259" key="2">
    <source>
        <dbReference type="Pfam" id="PF07645"/>
    </source>
</evidence>
<dbReference type="SUPFAM" id="SSF57196">
    <property type="entry name" value="EGF/Laminin"/>
    <property type="match status" value="1"/>
</dbReference>
<proteinExistence type="predicted"/>
<gene>
    <name evidence="3" type="ORF">FSB_LOCUS13178</name>
</gene>
<dbReference type="EMBL" id="OIVN01000772">
    <property type="protein sequence ID" value="SPC85296.1"/>
    <property type="molecule type" value="Genomic_DNA"/>
</dbReference>
<keyword evidence="1" id="KW-1015">Disulfide bond</keyword>
<dbReference type="CDD" id="cd00054">
    <property type="entry name" value="EGF_CA"/>
    <property type="match status" value="1"/>
</dbReference>
<feature type="domain" description="NOTCH1 EGF-like calcium-binding" evidence="2">
    <location>
        <begin position="47"/>
        <end position="81"/>
    </location>
</feature>
<organism evidence="3">
    <name type="scientific">Fagus sylvatica</name>
    <name type="common">Beechnut</name>
    <dbReference type="NCBI Taxonomy" id="28930"/>
    <lineage>
        <taxon>Eukaryota</taxon>
        <taxon>Viridiplantae</taxon>
        <taxon>Streptophyta</taxon>
        <taxon>Embryophyta</taxon>
        <taxon>Tracheophyta</taxon>
        <taxon>Spermatophyta</taxon>
        <taxon>Magnoliopsida</taxon>
        <taxon>eudicotyledons</taxon>
        <taxon>Gunneridae</taxon>
        <taxon>Pentapetalae</taxon>
        <taxon>rosids</taxon>
        <taxon>fabids</taxon>
        <taxon>Fagales</taxon>
        <taxon>Fagaceae</taxon>
        <taxon>Fagus</taxon>
    </lineage>
</organism>
<reference evidence="3" key="1">
    <citation type="submission" date="2018-02" db="EMBL/GenBank/DDBJ databases">
        <authorList>
            <person name="Cohen D.B."/>
            <person name="Kent A.D."/>
        </authorList>
    </citation>
    <scope>NUCLEOTIDE SEQUENCE</scope>
</reference>
<accession>A0A2N9F2V7</accession>
<dbReference type="Pfam" id="PF07645">
    <property type="entry name" value="EGF_CA"/>
    <property type="match status" value="1"/>
</dbReference>
<dbReference type="AlphaFoldDB" id="A0A2N9F2V7"/>
<dbReference type="InterPro" id="IPR049883">
    <property type="entry name" value="NOTCH1_EGF-like"/>
</dbReference>
<evidence type="ECO:0000313" key="3">
    <source>
        <dbReference type="EMBL" id="SPC85296.1"/>
    </source>
</evidence>
<sequence length="104" mass="11086">MHVRQQIVTVSIPPMVLDIVAVAPQAFKGTHTSFMVAKILMSAKLQIPCIHTNTCQNFVGGFNCSCPKGFKGDGKKNGTGCPPRGEDSIQTAILGVSLLHYVST</sequence>
<protein>
    <recommendedName>
        <fullName evidence="2">NOTCH1 EGF-like calcium-binding domain-containing protein</fullName>
    </recommendedName>
</protein>
<name>A0A2N9F2V7_FAGSY</name>
<evidence type="ECO:0000256" key="1">
    <source>
        <dbReference type="ARBA" id="ARBA00023157"/>
    </source>
</evidence>